<evidence type="ECO:0000256" key="5">
    <source>
        <dbReference type="ARBA" id="ARBA00022576"/>
    </source>
</evidence>
<evidence type="ECO:0000256" key="9">
    <source>
        <dbReference type="NCBIfam" id="TIGR03542"/>
    </source>
</evidence>
<dbReference type="SUPFAM" id="SSF53383">
    <property type="entry name" value="PLP-dependent transferases"/>
    <property type="match status" value="1"/>
</dbReference>
<dbReference type="InterPro" id="IPR015424">
    <property type="entry name" value="PyrdxlP-dep_Trfase"/>
</dbReference>
<organism evidence="11">
    <name type="scientific">Candidatus Moduliflexus flocculans</name>
    <dbReference type="NCBI Taxonomy" id="1499966"/>
    <lineage>
        <taxon>Bacteria</taxon>
        <taxon>Candidatus Moduliflexota</taxon>
        <taxon>Candidatus Moduliflexia</taxon>
        <taxon>Candidatus Moduliflexales</taxon>
        <taxon>Candidatus Moduliflexaceae</taxon>
    </lineage>
</organism>
<dbReference type="UniPathway" id="UPA00034">
    <property type="reaction ID" value="UER00466"/>
</dbReference>
<dbReference type="GO" id="GO:0010285">
    <property type="term" value="F:L,L-diaminopimelate aminotransferase activity"/>
    <property type="evidence" value="ECO:0007669"/>
    <property type="project" value="UniProtKB-EC"/>
</dbReference>
<dbReference type="STRING" id="1499966.U14_00133"/>
<gene>
    <name evidence="11" type="ORF">U14_00133</name>
</gene>
<dbReference type="HOGENOM" id="CLU_051433_0_0_0"/>
<accession>A0A0S6VPF0</accession>
<evidence type="ECO:0000259" key="10">
    <source>
        <dbReference type="Pfam" id="PF00155"/>
    </source>
</evidence>
<dbReference type="Proteomes" id="UP000030700">
    <property type="component" value="Unassembled WGS sequence"/>
</dbReference>
<dbReference type="EC" id="2.6.1.83" evidence="3 9"/>
<keyword evidence="6 11" id="KW-0808">Transferase</keyword>
<comment type="pathway">
    <text evidence="2">Amino-acid biosynthesis; L-lysine biosynthesis via DAP pathway; LL-2,6-diaminopimelate from (S)-tetrahydrodipicolinate (aminotransferase route): step 1/1.</text>
</comment>
<evidence type="ECO:0000256" key="8">
    <source>
        <dbReference type="ARBA" id="ARBA00051934"/>
    </source>
</evidence>
<dbReference type="HAMAP" id="MF_01642">
    <property type="entry name" value="DapL_aminotrans_1"/>
    <property type="match status" value="1"/>
</dbReference>
<dbReference type="InterPro" id="IPR015421">
    <property type="entry name" value="PyrdxlP-dep_Trfase_major"/>
</dbReference>
<dbReference type="NCBIfam" id="TIGR03542">
    <property type="entry name" value="DAPAT_plant"/>
    <property type="match status" value="1"/>
</dbReference>
<dbReference type="PANTHER" id="PTHR43144">
    <property type="entry name" value="AMINOTRANSFERASE"/>
    <property type="match status" value="1"/>
</dbReference>
<dbReference type="Gene3D" id="3.40.640.10">
    <property type="entry name" value="Type I PLP-dependent aspartate aminotransferase-like (Major domain)"/>
    <property type="match status" value="1"/>
</dbReference>
<evidence type="ECO:0000256" key="4">
    <source>
        <dbReference type="ARBA" id="ARBA00018052"/>
    </source>
</evidence>
<evidence type="ECO:0000256" key="7">
    <source>
        <dbReference type="ARBA" id="ARBA00022898"/>
    </source>
</evidence>
<evidence type="ECO:0000313" key="12">
    <source>
        <dbReference type="Proteomes" id="UP000030700"/>
    </source>
</evidence>
<comment type="catalytic activity">
    <reaction evidence="8">
        <text>(2S,6S)-2,6-diaminopimelate + 2-oxoglutarate = (S)-2,3,4,5-tetrahydrodipicolinate + L-glutamate + H2O + H(+)</text>
        <dbReference type="Rhea" id="RHEA:23988"/>
        <dbReference type="ChEBI" id="CHEBI:15377"/>
        <dbReference type="ChEBI" id="CHEBI:15378"/>
        <dbReference type="ChEBI" id="CHEBI:16810"/>
        <dbReference type="ChEBI" id="CHEBI:16845"/>
        <dbReference type="ChEBI" id="CHEBI:29985"/>
        <dbReference type="ChEBI" id="CHEBI:57609"/>
        <dbReference type="EC" id="2.6.1.83"/>
    </reaction>
</comment>
<evidence type="ECO:0000256" key="1">
    <source>
        <dbReference type="ARBA" id="ARBA00001933"/>
    </source>
</evidence>
<dbReference type="EMBL" id="DF820455">
    <property type="protein sequence ID" value="GAK48922.1"/>
    <property type="molecule type" value="Genomic_DNA"/>
</dbReference>
<evidence type="ECO:0000313" key="11">
    <source>
        <dbReference type="EMBL" id="GAK48922.1"/>
    </source>
</evidence>
<evidence type="ECO:0000256" key="6">
    <source>
        <dbReference type="ARBA" id="ARBA00022679"/>
    </source>
</evidence>
<dbReference type="AlphaFoldDB" id="A0A0S6VPF0"/>
<proteinExistence type="inferred from homology"/>
<sequence>MITINPNYAKLQGSYLFAEVARHVKEYQAAHPDKRVIRLGIGDVTCPLTSSIIASLHQGVDDMSKLETFQGYPPYEGFQFLRERIAAYDFHRRGLQMSADEIFVSSGAKEDTANFQELFAPTAKIAITDPVYPVYLDSNIMAGRGGNFANGRFDGVVYLDSTLDNDFCPDLPNEPVDLIYLCFPNNPTGQVATKAALTKWVEYARANNALILFDAAYEAYIQDETLPRSIYEIEGAREVAVEFRSLSKTAGFTGTRLSYTIIPNEVMVSDEKGTLHQLNKLWLRRQSTKFNGVSYIIQKGAEPVFTEAGRKEINDTILYYLGNAAVIRKGLDALNIAYSGGKNAPYIWLKTPKNLSSWDFFHKLLNECQVVGTPGVGFGKCGEGFFRLTAFGQRADVEEAIARLSTLDL</sequence>
<keyword evidence="5 11" id="KW-0032">Aminotransferase</keyword>
<comment type="cofactor">
    <cofactor evidence="1">
        <name>pyridoxal 5'-phosphate</name>
        <dbReference type="ChEBI" id="CHEBI:597326"/>
    </cofactor>
</comment>
<dbReference type="InterPro" id="IPR004839">
    <property type="entry name" value="Aminotransferase_I/II_large"/>
</dbReference>
<dbReference type="InterPro" id="IPR019942">
    <property type="entry name" value="DapL/ALD1"/>
</dbReference>
<keyword evidence="12" id="KW-1185">Reference proteome</keyword>
<dbReference type="Gene3D" id="3.90.1150.10">
    <property type="entry name" value="Aspartate Aminotransferase, domain 1"/>
    <property type="match status" value="1"/>
</dbReference>
<dbReference type="InterPro" id="IPR015422">
    <property type="entry name" value="PyrdxlP-dep_Trfase_small"/>
</dbReference>
<name>A0A0S6VPF0_9BACT</name>
<protein>
    <recommendedName>
        <fullName evidence="4 9">LL-diaminopimelate aminotransferase</fullName>
        <ecNumber evidence="3 9">2.6.1.83</ecNumber>
    </recommendedName>
</protein>
<evidence type="ECO:0000256" key="2">
    <source>
        <dbReference type="ARBA" id="ARBA00004982"/>
    </source>
</evidence>
<dbReference type="GO" id="GO:0030170">
    <property type="term" value="F:pyridoxal phosphate binding"/>
    <property type="evidence" value="ECO:0007669"/>
    <property type="project" value="UniProtKB-UniRule"/>
</dbReference>
<keyword evidence="7" id="KW-0663">Pyridoxal phosphate</keyword>
<dbReference type="CDD" id="cd00609">
    <property type="entry name" value="AAT_like"/>
    <property type="match status" value="1"/>
</dbReference>
<evidence type="ECO:0000256" key="3">
    <source>
        <dbReference type="ARBA" id="ARBA00013138"/>
    </source>
</evidence>
<reference evidence="11" key="1">
    <citation type="journal article" date="2015" name="PeerJ">
        <title>First genomic representation of candidate bacterial phylum KSB3 points to enhanced environmental sensing as a trigger of wastewater bulking.</title>
        <authorList>
            <person name="Sekiguchi Y."/>
            <person name="Ohashi A."/>
            <person name="Parks D.H."/>
            <person name="Yamauchi T."/>
            <person name="Tyson G.W."/>
            <person name="Hugenholtz P."/>
        </authorList>
    </citation>
    <scope>NUCLEOTIDE SEQUENCE [LARGE SCALE GENOMIC DNA]</scope>
</reference>
<dbReference type="GO" id="GO:0009089">
    <property type="term" value="P:lysine biosynthetic process via diaminopimelate"/>
    <property type="evidence" value="ECO:0007669"/>
    <property type="project" value="UniProtKB-UniPathway"/>
</dbReference>
<dbReference type="Pfam" id="PF00155">
    <property type="entry name" value="Aminotran_1_2"/>
    <property type="match status" value="1"/>
</dbReference>
<feature type="domain" description="Aminotransferase class I/classII large" evidence="10">
    <location>
        <begin position="35"/>
        <end position="404"/>
    </location>
</feature>
<dbReference type="FunFam" id="3.40.640.10:FF:000099">
    <property type="entry name" value="LL-diaminopimelate aminotransferase, chloroplastic"/>
    <property type="match status" value="1"/>
</dbReference>